<proteinExistence type="inferred from homology"/>
<keyword evidence="5" id="KW-0732">Signal</keyword>
<accession>A0A2S0WM61</accession>
<dbReference type="GO" id="GO:0004177">
    <property type="term" value="F:aminopeptidase activity"/>
    <property type="evidence" value="ECO:0007669"/>
    <property type="project" value="UniProtKB-KW"/>
</dbReference>
<dbReference type="Pfam" id="PF02225">
    <property type="entry name" value="PA"/>
    <property type="match status" value="1"/>
</dbReference>
<keyword evidence="3" id="KW-0645">Protease</keyword>
<evidence type="ECO:0000256" key="4">
    <source>
        <dbReference type="ARBA" id="ARBA00022723"/>
    </source>
</evidence>
<organism evidence="8 9">
    <name type="scientific">Aeromicrobium chenweiae</name>
    <dbReference type="NCBI Taxonomy" id="2079793"/>
    <lineage>
        <taxon>Bacteria</taxon>
        <taxon>Bacillati</taxon>
        <taxon>Actinomycetota</taxon>
        <taxon>Actinomycetes</taxon>
        <taxon>Propionibacteriales</taxon>
        <taxon>Nocardioidaceae</taxon>
        <taxon>Aeromicrobium</taxon>
    </lineage>
</organism>
<dbReference type="Proteomes" id="UP000244384">
    <property type="component" value="Chromosome"/>
</dbReference>
<dbReference type="KEGG" id="aez:C3E78_09380"/>
<reference evidence="9" key="1">
    <citation type="submission" date="2018-01" db="EMBL/GenBank/DDBJ databases">
        <authorList>
            <person name="Li J."/>
        </authorList>
    </citation>
    <scope>NUCLEOTIDE SEQUENCE [LARGE SCALE GENOMIC DNA]</scope>
    <source>
        <strain evidence="9">592</strain>
    </source>
</reference>
<name>A0A2S0WM61_9ACTN</name>
<dbReference type="EMBL" id="CP026952">
    <property type="protein sequence ID" value="AWB92396.1"/>
    <property type="molecule type" value="Genomic_DNA"/>
</dbReference>
<evidence type="ECO:0000256" key="7">
    <source>
        <dbReference type="ARBA" id="ARBA00022833"/>
    </source>
</evidence>
<keyword evidence="2 8" id="KW-0031">Aminopeptidase</keyword>
<dbReference type="InterPro" id="IPR003137">
    <property type="entry name" value="PA_domain"/>
</dbReference>
<dbReference type="GO" id="GO:0008235">
    <property type="term" value="F:metalloexopeptidase activity"/>
    <property type="evidence" value="ECO:0007669"/>
    <property type="project" value="InterPro"/>
</dbReference>
<evidence type="ECO:0000256" key="6">
    <source>
        <dbReference type="ARBA" id="ARBA00022801"/>
    </source>
</evidence>
<dbReference type="CDD" id="cd03876">
    <property type="entry name" value="M28_SGAP_like"/>
    <property type="match status" value="1"/>
</dbReference>
<evidence type="ECO:0000256" key="5">
    <source>
        <dbReference type="ARBA" id="ARBA00022729"/>
    </source>
</evidence>
<evidence type="ECO:0000256" key="2">
    <source>
        <dbReference type="ARBA" id="ARBA00022438"/>
    </source>
</evidence>
<dbReference type="GO" id="GO:0046872">
    <property type="term" value="F:metal ion binding"/>
    <property type="evidence" value="ECO:0007669"/>
    <property type="project" value="UniProtKB-KW"/>
</dbReference>
<evidence type="ECO:0000256" key="3">
    <source>
        <dbReference type="ARBA" id="ARBA00022670"/>
    </source>
</evidence>
<dbReference type="RefSeq" id="WP_108578041.1">
    <property type="nucleotide sequence ID" value="NZ_CP026952.1"/>
</dbReference>
<dbReference type="Gene3D" id="3.50.30.30">
    <property type="match status" value="1"/>
</dbReference>
<dbReference type="InterPro" id="IPR046450">
    <property type="entry name" value="PA_dom_sf"/>
</dbReference>
<dbReference type="Gene3D" id="3.40.630.10">
    <property type="entry name" value="Zn peptidases"/>
    <property type="match status" value="1"/>
</dbReference>
<evidence type="ECO:0000313" key="9">
    <source>
        <dbReference type="Proteomes" id="UP000244384"/>
    </source>
</evidence>
<dbReference type="InterPro" id="IPR007484">
    <property type="entry name" value="Peptidase_M28"/>
</dbReference>
<dbReference type="PANTHER" id="PTHR12147">
    <property type="entry name" value="METALLOPEPTIDASE M28 FAMILY MEMBER"/>
    <property type="match status" value="1"/>
</dbReference>
<evidence type="ECO:0000256" key="1">
    <source>
        <dbReference type="ARBA" id="ARBA00005957"/>
    </source>
</evidence>
<dbReference type="SUPFAM" id="SSF52025">
    <property type="entry name" value="PA domain"/>
    <property type="match status" value="1"/>
</dbReference>
<gene>
    <name evidence="8" type="ORF">C3E78_09380</name>
</gene>
<dbReference type="PANTHER" id="PTHR12147:SF26">
    <property type="entry name" value="PEPTIDASE M28 DOMAIN-CONTAINING PROTEIN"/>
    <property type="match status" value="1"/>
</dbReference>
<dbReference type="OrthoDB" id="345880at2"/>
<protein>
    <submittedName>
        <fullName evidence="8">Aminopeptidase</fullName>
    </submittedName>
</protein>
<dbReference type="InterPro" id="IPR045175">
    <property type="entry name" value="M28_fam"/>
</dbReference>
<accession>A0A5F2EP32</accession>
<evidence type="ECO:0000313" key="8">
    <source>
        <dbReference type="EMBL" id="AWB92396.1"/>
    </source>
</evidence>
<dbReference type="Pfam" id="PF04389">
    <property type="entry name" value="Peptidase_M28"/>
    <property type="match status" value="1"/>
</dbReference>
<dbReference type="GO" id="GO:0006508">
    <property type="term" value="P:proteolysis"/>
    <property type="evidence" value="ECO:0007669"/>
    <property type="project" value="UniProtKB-KW"/>
</dbReference>
<sequence>MRRALYSTAAVILTGSLFVAAPADAGNKHQSKAKPVDTSRLTKAVTVNGQLQTLRQLQVIANRNGGNRASGLPGYDASAAYVRAQLRKAGYKVRTQSFTFAFSRDLAPAELQQVTPAARDIETEAFDYSGSGDVTGTLTPVGLVIPPGEPGTTPSGCAPGDFPAAGAGPSVALIQRGACDFGVKAANAQAAGYDAAIIFNEGQEGRQELLTGTLGTPVDIPVVGISYEDGVALSEQDDATVRVFASTEVDLNRTTSNVIADLPGKTKNPDQVVVVGAHLDSVPAGPGINDNGTGTAAVLEIAKQYTKTKLDKKAQRPVRFAFWGAEEKGLLGAEHYVASLTDAQRARIYANLNFDMIGSPNFARFVYDGDGSSDDNAGPAGSGEIEKIFTDYFAKKNLASAPTSFDGRSDYGPFIAEGIPAGGLFSGAEGIKTPEEAALFGGTAGVAYDQCYHQACDDITNVSTRAINELGDAAAHSVGVLALSKQGLYGDQRRAKVSAKKLAAPRSHGHALTR</sequence>
<keyword evidence="4" id="KW-0479">Metal-binding</keyword>
<dbReference type="SUPFAM" id="SSF53187">
    <property type="entry name" value="Zn-dependent exopeptidases"/>
    <property type="match status" value="1"/>
</dbReference>
<comment type="similarity">
    <text evidence="1">Belongs to the peptidase M28 family. M28A subfamily.</text>
</comment>
<dbReference type="AlphaFoldDB" id="A0A2S0WM61"/>
<keyword evidence="9" id="KW-1185">Reference proteome</keyword>
<dbReference type="InterPro" id="IPR041756">
    <property type="entry name" value="M28_SGAP-like"/>
</dbReference>
<keyword evidence="6" id="KW-0378">Hydrolase</keyword>
<keyword evidence="7" id="KW-0862">Zinc</keyword>